<dbReference type="InterPro" id="IPR036890">
    <property type="entry name" value="HATPase_C_sf"/>
</dbReference>
<dbReference type="AlphaFoldDB" id="A0A427SYX0"/>
<comment type="caution">
    <text evidence="1">The sequence shown here is derived from an EMBL/GenBank/DDBJ whole genome shotgun (WGS) entry which is preliminary data.</text>
</comment>
<dbReference type="GO" id="GO:0005524">
    <property type="term" value="F:ATP binding"/>
    <property type="evidence" value="ECO:0007669"/>
    <property type="project" value="UniProtKB-KW"/>
</dbReference>
<sequence length="151" mass="16312">MAETAGSEDLEPLPPEWAQLVEWLSLRTAVAAELTIDLTTRPPLRRIRSTVADCVGFGLPRGELLGALLLVVDELVGNAYAHTGRPSRLWVTRERRGLLVEVADEDPAIERVAAGSGHGLRLVGQLSHGWGVRACPPGKIVWALVPVGPFR</sequence>
<dbReference type="Proteomes" id="UP000267081">
    <property type="component" value="Unassembled WGS sequence"/>
</dbReference>
<dbReference type="CDD" id="cd16936">
    <property type="entry name" value="HATPase_RsbW-like"/>
    <property type="match status" value="1"/>
</dbReference>
<evidence type="ECO:0000313" key="1">
    <source>
        <dbReference type="EMBL" id="RSD09612.1"/>
    </source>
</evidence>
<dbReference type="RefSeq" id="WP_125315546.1">
    <property type="nucleotide sequence ID" value="NZ_RSEC01000061.1"/>
</dbReference>
<dbReference type="PANTHER" id="PTHR35526">
    <property type="entry name" value="ANTI-SIGMA-F FACTOR RSBW-RELATED"/>
    <property type="match status" value="1"/>
</dbReference>
<proteinExistence type="predicted"/>
<dbReference type="EMBL" id="RSEC01000061">
    <property type="protein sequence ID" value="RSD09612.1"/>
    <property type="molecule type" value="Genomic_DNA"/>
</dbReference>
<dbReference type="Gene3D" id="3.30.565.10">
    <property type="entry name" value="Histidine kinase-like ATPase, C-terminal domain"/>
    <property type="match status" value="1"/>
</dbReference>
<gene>
    <name evidence="1" type="ORF">EIY87_42115</name>
</gene>
<dbReference type="SUPFAM" id="SSF55874">
    <property type="entry name" value="ATPase domain of HSP90 chaperone/DNA topoisomerase II/histidine kinase"/>
    <property type="match status" value="1"/>
</dbReference>
<dbReference type="InterPro" id="IPR050267">
    <property type="entry name" value="Anti-sigma-factor_SerPK"/>
</dbReference>
<protein>
    <submittedName>
        <fullName evidence="1">ATP-binding protein</fullName>
    </submittedName>
</protein>
<organism evidence="1 2">
    <name type="scientific">Amycolatopsis eburnea</name>
    <dbReference type="NCBI Taxonomy" id="2267691"/>
    <lineage>
        <taxon>Bacteria</taxon>
        <taxon>Bacillati</taxon>
        <taxon>Actinomycetota</taxon>
        <taxon>Actinomycetes</taxon>
        <taxon>Pseudonocardiales</taxon>
        <taxon>Pseudonocardiaceae</taxon>
        <taxon>Amycolatopsis</taxon>
    </lineage>
</organism>
<dbReference type="PANTHER" id="PTHR35526:SF3">
    <property type="entry name" value="ANTI-SIGMA-F FACTOR RSBW"/>
    <property type="match status" value="1"/>
</dbReference>
<evidence type="ECO:0000313" key="2">
    <source>
        <dbReference type="Proteomes" id="UP000267081"/>
    </source>
</evidence>
<reference evidence="1 2" key="1">
    <citation type="submission" date="2018-12" db="EMBL/GenBank/DDBJ databases">
        <title>Amycolatopsis eburnea sp. nov. actinomycete associate with arbuscular mycorrhiza fungal spore.</title>
        <authorList>
            <person name="Lumyong S."/>
            <person name="Chaiya L."/>
        </authorList>
    </citation>
    <scope>NUCLEOTIDE SEQUENCE [LARGE SCALE GENOMIC DNA]</scope>
    <source>
        <strain evidence="1 2">GLM-1</strain>
    </source>
</reference>
<keyword evidence="1" id="KW-0067">ATP-binding</keyword>
<name>A0A427SYX0_9PSEU</name>
<dbReference type="OrthoDB" id="4325132at2"/>
<accession>A0A427SYX0</accession>
<keyword evidence="2" id="KW-1185">Reference proteome</keyword>
<keyword evidence="1" id="KW-0547">Nucleotide-binding</keyword>